<dbReference type="InterPro" id="IPR044672">
    <property type="entry name" value="MOCS2A"/>
</dbReference>
<evidence type="ECO:0000313" key="4">
    <source>
        <dbReference type="EMBL" id="RDH86753.1"/>
    </source>
</evidence>
<dbReference type="EMBL" id="QFXE01000008">
    <property type="protein sequence ID" value="RDH86753.1"/>
    <property type="molecule type" value="Genomic_DNA"/>
</dbReference>
<evidence type="ECO:0000256" key="3">
    <source>
        <dbReference type="ARBA" id="ARBA00024247"/>
    </source>
</evidence>
<keyword evidence="1" id="KW-0547">Nucleotide-binding</keyword>
<dbReference type="UniPathway" id="UPA00344"/>
<dbReference type="GO" id="GO:1990133">
    <property type="term" value="C:molybdopterin adenylyltransferase complex"/>
    <property type="evidence" value="ECO:0007669"/>
    <property type="project" value="TreeGrafter"/>
</dbReference>
<evidence type="ECO:0000256" key="1">
    <source>
        <dbReference type="ARBA" id="ARBA00022741"/>
    </source>
</evidence>
<dbReference type="Proteomes" id="UP000254771">
    <property type="component" value="Unassembled WGS sequence"/>
</dbReference>
<dbReference type="InterPro" id="IPR003749">
    <property type="entry name" value="ThiS/MoaD-like"/>
</dbReference>
<dbReference type="InterPro" id="IPR012675">
    <property type="entry name" value="Beta-grasp_dom_sf"/>
</dbReference>
<dbReference type="Gene3D" id="3.10.20.30">
    <property type="match status" value="1"/>
</dbReference>
<comment type="caution">
    <text evidence="4">The sequence shown here is derived from an EMBL/GenBank/DDBJ whole genome shotgun (WGS) entry which is preliminary data.</text>
</comment>
<dbReference type="PANTHER" id="PTHR33359">
    <property type="entry name" value="MOLYBDOPTERIN SYNTHASE SULFUR CARRIER SUBUNIT"/>
    <property type="match status" value="1"/>
</dbReference>
<dbReference type="Pfam" id="PF02597">
    <property type="entry name" value="ThiS"/>
    <property type="match status" value="1"/>
</dbReference>
<keyword evidence="5" id="KW-1185">Reference proteome</keyword>
<protein>
    <recommendedName>
        <fullName evidence="3">Molybdopterin synthase sulfur carrier subunit</fullName>
    </recommendedName>
</protein>
<name>A0A370DPA9_9GAMM</name>
<dbReference type="GO" id="GO:0000166">
    <property type="term" value="F:nucleotide binding"/>
    <property type="evidence" value="ECO:0007669"/>
    <property type="project" value="UniProtKB-KW"/>
</dbReference>
<dbReference type="NCBIfam" id="TIGR01682">
    <property type="entry name" value="moaD"/>
    <property type="match status" value="1"/>
</dbReference>
<dbReference type="GO" id="GO:0006777">
    <property type="term" value="P:Mo-molybdopterin cofactor biosynthetic process"/>
    <property type="evidence" value="ECO:0007669"/>
    <property type="project" value="InterPro"/>
</dbReference>
<dbReference type="CDD" id="cd00754">
    <property type="entry name" value="Ubl_MoaD"/>
    <property type="match status" value="1"/>
</dbReference>
<dbReference type="PANTHER" id="PTHR33359:SF1">
    <property type="entry name" value="MOLYBDOPTERIN SYNTHASE SULFUR CARRIER SUBUNIT"/>
    <property type="match status" value="1"/>
</dbReference>
<dbReference type="AlphaFoldDB" id="A0A370DPA9"/>
<comment type="similarity">
    <text evidence="2">Belongs to the MoaD family.</text>
</comment>
<dbReference type="SUPFAM" id="SSF54285">
    <property type="entry name" value="MoaD/ThiS"/>
    <property type="match status" value="1"/>
</dbReference>
<accession>A0A370DPA9</accession>
<proteinExistence type="inferred from homology"/>
<organism evidence="4 5">
    <name type="scientific">endosymbiont of Escarpia spicata</name>
    <dbReference type="NCBI Taxonomy" id="2200908"/>
    <lineage>
        <taxon>Bacteria</taxon>
        <taxon>Pseudomonadati</taxon>
        <taxon>Pseudomonadota</taxon>
        <taxon>Gammaproteobacteria</taxon>
        <taxon>sulfur-oxidizing symbionts</taxon>
    </lineage>
</organism>
<sequence length="83" mass="9032">MIKVLFFASLRERLDEASLEMEAEGLADLGAVLLRLRERGGIWADVFAADQTVMMALNQEMTGTDTPVQDGDEVAFFPPVTGG</sequence>
<reference evidence="4 5" key="1">
    <citation type="journal article" date="2018" name="ISME J.">
        <title>Endosymbiont genomes yield clues of tubeworm success.</title>
        <authorList>
            <person name="Li Y."/>
            <person name="Liles M.R."/>
            <person name="Halanych K.M."/>
        </authorList>
    </citation>
    <scope>NUCLEOTIDE SEQUENCE [LARGE SCALE GENOMIC DNA]</scope>
    <source>
        <strain evidence="4">A1462</strain>
    </source>
</reference>
<gene>
    <name evidence="4" type="primary">moaD</name>
    <name evidence="4" type="ORF">DIZ78_07620</name>
</gene>
<evidence type="ECO:0000256" key="2">
    <source>
        <dbReference type="ARBA" id="ARBA00024200"/>
    </source>
</evidence>
<evidence type="ECO:0000313" key="5">
    <source>
        <dbReference type="Proteomes" id="UP000254771"/>
    </source>
</evidence>
<dbReference type="InterPro" id="IPR016155">
    <property type="entry name" value="Mopterin_synth/thiamin_S_b"/>
</dbReference>